<name>A0AAD1XLM2_EUPCR</name>
<feature type="domain" description="Methyltransferase" evidence="3">
    <location>
        <begin position="51"/>
        <end position="177"/>
    </location>
</feature>
<protein>
    <recommendedName>
        <fullName evidence="3">Methyltransferase domain-containing protein</fullName>
    </recommendedName>
</protein>
<sequence>MNRAKDVLTKSRFKGQDVFGFKGQSELYACYRPRYPQSLIDLAVEKAPEKGTVLDVGCGTGILSIPLSKKFERVYGIDISQSQIDKAIEKSEEFKNISYHYQNSHDIGSFVEETMEGKSIDMVTIAQTLHWLDHDLIFKLYKKYLSEGGAFAIFSYAMCSVMNQKLAETISEEASGTESRFTAVEILNFDEEKKYSEVEEKANDAYRAFYSKIKPHFECQRDDIDKHFEHIAFSDYFTTVEQYLKYEVKTLDINSLFQYLKSVSGYRCFLEKFPEETDPLEDLQEELMSLYTCETKEELSTKELDIVYPYHLAILKY</sequence>
<dbReference type="InterPro" id="IPR025714">
    <property type="entry name" value="Methyltranfer_dom"/>
</dbReference>
<dbReference type="Proteomes" id="UP001295684">
    <property type="component" value="Unassembled WGS sequence"/>
</dbReference>
<keyword evidence="2" id="KW-0808">Transferase</keyword>
<dbReference type="PANTHER" id="PTHR44942">
    <property type="entry name" value="METHYLTRANSF_11 DOMAIN-CONTAINING PROTEIN"/>
    <property type="match status" value="1"/>
</dbReference>
<dbReference type="AlphaFoldDB" id="A0AAD1XLM2"/>
<proteinExistence type="predicted"/>
<evidence type="ECO:0000313" key="4">
    <source>
        <dbReference type="EMBL" id="CAI2374937.1"/>
    </source>
</evidence>
<evidence type="ECO:0000256" key="1">
    <source>
        <dbReference type="ARBA" id="ARBA00022603"/>
    </source>
</evidence>
<accession>A0AAD1XLM2</accession>
<dbReference type="PANTHER" id="PTHR44942:SF4">
    <property type="entry name" value="METHYLTRANSFERASE TYPE 11 DOMAIN-CONTAINING PROTEIN"/>
    <property type="match status" value="1"/>
</dbReference>
<evidence type="ECO:0000313" key="5">
    <source>
        <dbReference type="Proteomes" id="UP001295684"/>
    </source>
</evidence>
<dbReference type="InterPro" id="IPR029063">
    <property type="entry name" value="SAM-dependent_MTases_sf"/>
</dbReference>
<keyword evidence="1" id="KW-0489">Methyltransferase</keyword>
<keyword evidence="5" id="KW-1185">Reference proteome</keyword>
<reference evidence="4" key="1">
    <citation type="submission" date="2023-07" db="EMBL/GenBank/DDBJ databases">
        <authorList>
            <consortium name="AG Swart"/>
            <person name="Singh M."/>
            <person name="Singh A."/>
            <person name="Seah K."/>
            <person name="Emmerich C."/>
        </authorList>
    </citation>
    <scope>NUCLEOTIDE SEQUENCE</scope>
    <source>
        <strain evidence="4">DP1</strain>
    </source>
</reference>
<evidence type="ECO:0000259" key="3">
    <source>
        <dbReference type="Pfam" id="PF13847"/>
    </source>
</evidence>
<dbReference type="SUPFAM" id="SSF53335">
    <property type="entry name" value="S-adenosyl-L-methionine-dependent methyltransferases"/>
    <property type="match status" value="1"/>
</dbReference>
<evidence type="ECO:0000256" key="2">
    <source>
        <dbReference type="ARBA" id="ARBA00022679"/>
    </source>
</evidence>
<dbReference type="CDD" id="cd02440">
    <property type="entry name" value="AdoMet_MTases"/>
    <property type="match status" value="1"/>
</dbReference>
<dbReference type="InterPro" id="IPR051052">
    <property type="entry name" value="Diverse_substrate_MTase"/>
</dbReference>
<dbReference type="GO" id="GO:0008168">
    <property type="term" value="F:methyltransferase activity"/>
    <property type="evidence" value="ECO:0007669"/>
    <property type="project" value="UniProtKB-KW"/>
</dbReference>
<dbReference type="Gene3D" id="3.40.50.150">
    <property type="entry name" value="Vaccinia Virus protein VP39"/>
    <property type="match status" value="1"/>
</dbReference>
<comment type="caution">
    <text evidence="4">The sequence shown here is derived from an EMBL/GenBank/DDBJ whole genome shotgun (WGS) entry which is preliminary data.</text>
</comment>
<dbReference type="Pfam" id="PF13847">
    <property type="entry name" value="Methyltransf_31"/>
    <property type="match status" value="1"/>
</dbReference>
<dbReference type="EMBL" id="CAMPGE010016374">
    <property type="protein sequence ID" value="CAI2374937.1"/>
    <property type="molecule type" value="Genomic_DNA"/>
</dbReference>
<dbReference type="GO" id="GO:0032259">
    <property type="term" value="P:methylation"/>
    <property type="evidence" value="ECO:0007669"/>
    <property type="project" value="UniProtKB-KW"/>
</dbReference>
<gene>
    <name evidence="4" type="ORF">ECRASSUSDP1_LOCUS16295</name>
</gene>
<organism evidence="4 5">
    <name type="scientific">Euplotes crassus</name>
    <dbReference type="NCBI Taxonomy" id="5936"/>
    <lineage>
        <taxon>Eukaryota</taxon>
        <taxon>Sar</taxon>
        <taxon>Alveolata</taxon>
        <taxon>Ciliophora</taxon>
        <taxon>Intramacronucleata</taxon>
        <taxon>Spirotrichea</taxon>
        <taxon>Hypotrichia</taxon>
        <taxon>Euplotida</taxon>
        <taxon>Euplotidae</taxon>
        <taxon>Moneuplotes</taxon>
    </lineage>
</organism>